<feature type="region of interest" description="Disordered" evidence="3">
    <location>
        <begin position="115"/>
        <end position="153"/>
    </location>
</feature>
<keyword evidence="2" id="KW-0238">DNA-binding</keyword>
<dbReference type="CDD" id="cd00167">
    <property type="entry name" value="SANT"/>
    <property type="match status" value="2"/>
</dbReference>
<reference evidence="6" key="1">
    <citation type="submission" date="2021-01" db="EMBL/GenBank/DDBJ databases">
        <authorList>
            <person name="Corre E."/>
            <person name="Pelletier E."/>
            <person name="Niang G."/>
            <person name="Scheremetjew M."/>
            <person name="Finn R."/>
            <person name="Kale V."/>
            <person name="Holt S."/>
            <person name="Cochrane G."/>
            <person name="Meng A."/>
            <person name="Brown T."/>
            <person name="Cohen L."/>
        </authorList>
    </citation>
    <scope>NUCLEOTIDE SEQUENCE</scope>
    <source>
        <strain evidence="6">CCMP 769</strain>
    </source>
</reference>
<name>A0A7S2Z9D6_9RHOD</name>
<dbReference type="PROSITE" id="PS51294">
    <property type="entry name" value="HTH_MYB"/>
    <property type="match status" value="2"/>
</dbReference>
<dbReference type="InterPro" id="IPR009057">
    <property type="entry name" value="Homeodomain-like_sf"/>
</dbReference>
<dbReference type="SMART" id="SM00717">
    <property type="entry name" value="SANT"/>
    <property type="match status" value="2"/>
</dbReference>
<evidence type="ECO:0000259" key="5">
    <source>
        <dbReference type="PROSITE" id="PS51294"/>
    </source>
</evidence>
<feature type="compositionally biased region" description="Basic residues" evidence="3">
    <location>
        <begin position="142"/>
        <end position="152"/>
    </location>
</feature>
<protein>
    <submittedName>
        <fullName evidence="6">Uncharacterized protein</fullName>
    </submittedName>
</protein>
<dbReference type="FunFam" id="1.10.10.60:FF:000010">
    <property type="entry name" value="Transcriptional activator Myb isoform A"/>
    <property type="match status" value="1"/>
</dbReference>
<dbReference type="Pfam" id="PF13921">
    <property type="entry name" value="Myb_DNA-bind_6"/>
    <property type="match status" value="1"/>
</dbReference>
<feature type="domain" description="HTH myb-type" evidence="5">
    <location>
        <begin position="12"/>
        <end position="67"/>
    </location>
</feature>
<gene>
    <name evidence="6" type="ORF">RMAR00112_LOCUS878</name>
</gene>
<dbReference type="PANTHER" id="PTHR45614:SF232">
    <property type="entry name" value="TRANSCRIPTION FACTOR MYB3R-2"/>
    <property type="match status" value="1"/>
</dbReference>
<dbReference type="AlphaFoldDB" id="A0A7S2Z9D6"/>
<evidence type="ECO:0000259" key="4">
    <source>
        <dbReference type="PROSITE" id="PS50090"/>
    </source>
</evidence>
<dbReference type="GO" id="GO:0005634">
    <property type="term" value="C:nucleus"/>
    <property type="evidence" value="ECO:0007669"/>
    <property type="project" value="TreeGrafter"/>
</dbReference>
<keyword evidence="1" id="KW-0677">Repeat</keyword>
<dbReference type="InterPro" id="IPR001005">
    <property type="entry name" value="SANT/Myb"/>
</dbReference>
<evidence type="ECO:0000256" key="1">
    <source>
        <dbReference type="ARBA" id="ARBA00022737"/>
    </source>
</evidence>
<dbReference type="GO" id="GO:0000978">
    <property type="term" value="F:RNA polymerase II cis-regulatory region sequence-specific DNA binding"/>
    <property type="evidence" value="ECO:0007669"/>
    <property type="project" value="TreeGrafter"/>
</dbReference>
<dbReference type="InterPro" id="IPR050560">
    <property type="entry name" value="MYB_TF"/>
</dbReference>
<feature type="domain" description="Myb-like" evidence="4">
    <location>
        <begin position="12"/>
        <end position="63"/>
    </location>
</feature>
<dbReference type="InterPro" id="IPR017930">
    <property type="entry name" value="Myb_dom"/>
</dbReference>
<dbReference type="PANTHER" id="PTHR45614">
    <property type="entry name" value="MYB PROTEIN-RELATED"/>
    <property type="match status" value="1"/>
</dbReference>
<sequence length="255" mass="29190">MQEKVEKSGEGKAPLTKSLWTKDEDEALLSLMEETKSKSWTLLAKKLHNRTGKQCRERWVNHLDPNINKNPWTADEDLKLIKLQAQLGNRWVEFTKELPQRSENSVKNRWNLIMKRRSAKPRGGELRSKPKSQPSSAGGTYKARKGRSRKQVAARMVTPASNLKPEMTLKEPIFLDPDVKLETLSPTSESASSWLHMPKPEDRPMLDFSSGLEYDELNSSEIVISREEIDRMFDSCPAEFAPVAVEPEVWEDCLK</sequence>
<organism evidence="6">
    <name type="scientific">Rhodosorus marinus</name>
    <dbReference type="NCBI Taxonomy" id="101924"/>
    <lineage>
        <taxon>Eukaryota</taxon>
        <taxon>Rhodophyta</taxon>
        <taxon>Stylonematophyceae</taxon>
        <taxon>Stylonematales</taxon>
        <taxon>Stylonemataceae</taxon>
        <taxon>Rhodosorus</taxon>
    </lineage>
</organism>
<feature type="domain" description="Myb-like" evidence="4">
    <location>
        <begin position="64"/>
        <end position="114"/>
    </location>
</feature>
<dbReference type="EMBL" id="HBHW01001096">
    <property type="protein sequence ID" value="CAE0032938.1"/>
    <property type="molecule type" value="Transcribed_RNA"/>
</dbReference>
<dbReference type="PROSITE" id="PS50090">
    <property type="entry name" value="MYB_LIKE"/>
    <property type="match status" value="2"/>
</dbReference>
<evidence type="ECO:0000313" key="6">
    <source>
        <dbReference type="EMBL" id="CAE0032938.1"/>
    </source>
</evidence>
<dbReference type="Gene3D" id="1.10.10.60">
    <property type="entry name" value="Homeodomain-like"/>
    <property type="match status" value="2"/>
</dbReference>
<evidence type="ECO:0000256" key="2">
    <source>
        <dbReference type="ARBA" id="ARBA00023125"/>
    </source>
</evidence>
<feature type="domain" description="HTH myb-type" evidence="5">
    <location>
        <begin position="68"/>
        <end position="118"/>
    </location>
</feature>
<evidence type="ECO:0000256" key="3">
    <source>
        <dbReference type="SAM" id="MobiDB-lite"/>
    </source>
</evidence>
<proteinExistence type="predicted"/>
<accession>A0A7S2Z9D6</accession>
<dbReference type="SUPFAM" id="SSF46689">
    <property type="entry name" value="Homeodomain-like"/>
    <property type="match status" value="1"/>
</dbReference>
<dbReference type="GO" id="GO:0000981">
    <property type="term" value="F:DNA-binding transcription factor activity, RNA polymerase II-specific"/>
    <property type="evidence" value="ECO:0007669"/>
    <property type="project" value="TreeGrafter"/>
</dbReference>